<evidence type="ECO:0000313" key="1">
    <source>
        <dbReference type="EMBL" id="MPM86888.1"/>
    </source>
</evidence>
<name>A0A645DCX8_9ZZZZ</name>
<protein>
    <submittedName>
        <fullName evidence="1">Uncharacterized protein</fullName>
    </submittedName>
</protein>
<dbReference type="AlphaFoldDB" id="A0A645DCX8"/>
<comment type="caution">
    <text evidence="1">The sequence shown here is derived from an EMBL/GenBank/DDBJ whole genome shotgun (WGS) entry which is preliminary data.</text>
</comment>
<proteinExistence type="predicted"/>
<accession>A0A645DCX8</accession>
<organism evidence="1">
    <name type="scientific">bioreactor metagenome</name>
    <dbReference type="NCBI Taxonomy" id="1076179"/>
    <lineage>
        <taxon>unclassified sequences</taxon>
        <taxon>metagenomes</taxon>
        <taxon>ecological metagenomes</taxon>
    </lineage>
</organism>
<gene>
    <name evidence="1" type="ORF">SDC9_133981</name>
</gene>
<sequence>MGEKLIQKELSKIKRDDVRKIVYNNINSLNEGKRDLYL</sequence>
<dbReference type="EMBL" id="VSSQ01034821">
    <property type="protein sequence ID" value="MPM86888.1"/>
    <property type="molecule type" value="Genomic_DNA"/>
</dbReference>
<reference evidence="1" key="1">
    <citation type="submission" date="2019-08" db="EMBL/GenBank/DDBJ databases">
        <authorList>
            <person name="Kucharzyk K."/>
            <person name="Murdoch R.W."/>
            <person name="Higgins S."/>
            <person name="Loffler F."/>
        </authorList>
    </citation>
    <scope>NUCLEOTIDE SEQUENCE</scope>
</reference>